<dbReference type="EMBL" id="EQ962655">
    <property type="protein sequence ID" value="EED17505.1"/>
    <property type="molecule type" value="Genomic_DNA"/>
</dbReference>
<sequence length="435" mass="49087">MQTQGRCLRQQSGPFPQSPLDHLASNIPTPQRRKPLNTFEHDSLELQSFKQKVDRNLFSYNPDDSWIWEIVSAALSVTGFALLGGFLLRIQHSRYPSWNQAISPNTVLPIIITVTGGVMLVPVSSCLSQLKWNQYHKPTPLYNMQAIDQASREPWGSFQLLWRSSKNPKIESLDHGISTCYRPVYTANIGFSCAYLSSYQWIRRFKPCTVMFPRKNVTTLMLKLSLTECTVYYRKKQYSSSSLFQGKQANYSVNISNTQPLVPFNSWSSSDTVGSSVVIRFGPPNGKATLSENVSPTPFEEKNTGLTRLFYTNGTNSSLESLPNSLTDAMRENSQAFAIPREAFIDVRSVISLLALQLETLPEYDIGTSQNVDEMHQYPKEVDVRIDRHKGHLSFTEKADNKLADLILESLNDPEVMSFSRRGIANIVTLLCTSC</sequence>
<feature type="region of interest" description="Disordered" evidence="1">
    <location>
        <begin position="1"/>
        <end position="22"/>
    </location>
</feature>
<dbReference type="InParanoid" id="B8MCX9"/>
<proteinExistence type="predicted"/>
<dbReference type="Pfam" id="PF11374">
    <property type="entry name" value="DUF3176"/>
    <property type="match status" value="1"/>
</dbReference>
<name>B8MCX9_TALSN</name>
<reference evidence="4" key="1">
    <citation type="journal article" date="2015" name="Genome Announc.">
        <title>Genome sequence of the AIDS-associated pathogen Penicillium marneffei (ATCC18224) and its near taxonomic relative Talaromyces stipitatus (ATCC10500).</title>
        <authorList>
            <person name="Nierman W.C."/>
            <person name="Fedorova-Abrams N.D."/>
            <person name="Andrianopoulos A."/>
        </authorList>
    </citation>
    <scope>NUCLEOTIDE SEQUENCE [LARGE SCALE GENOMIC DNA]</scope>
    <source>
        <strain evidence="4">ATCC 10500 / CBS 375.48 / QM 6759 / NRRL 1006</strain>
    </source>
</reference>
<organism evidence="3 4">
    <name type="scientific">Talaromyces stipitatus (strain ATCC 10500 / CBS 375.48 / QM 6759 / NRRL 1006)</name>
    <name type="common">Penicillium stipitatum</name>
    <dbReference type="NCBI Taxonomy" id="441959"/>
    <lineage>
        <taxon>Eukaryota</taxon>
        <taxon>Fungi</taxon>
        <taxon>Dikarya</taxon>
        <taxon>Ascomycota</taxon>
        <taxon>Pezizomycotina</taxon>
        <taxon>Eurotiomycetes</taxon>
        <taxon>Eurotiomycetidae</taxon>
        <taxon>Eurotiales</taxon>
        <taxon>Trichocomaceae</taxon>
        <taxon>Talaromyces</taxon>
        <taxon>Talaromyces sect. Talaromyces</taxon>
    </lineage>
</organism>
<feature type="transmembrane region" description="Helical" evidence="2">
    <location>
        <begin position="66"/>
        <end position="90"/>
    </location>
</feature>
<keyword evidence="2" id="KW-0812">Transmembrane</keyword>
<dbReference type="AlphaFoldDB" id="B8MCX9"/>
<evidence type="ECO:0000256" key="2">
    <source>
        <dbReference type="SAM" id="Phobius"/>
    </source>
</evidence>
<evidence type="ECO:0000313" key="3">
    <source>
        <dbReference type="EMBL" id="EED17505.1"/>
    </source>
</evidence>
<evidence type="ECO:0000256" key="1">
    <source>
        <dbReference type="SAM" id="MobiDB-lite"/>
    </source>
</evidence>
<keyword evidence="2" id="KW-1133">Transmembrane helix</keyword>
<dbReference type="RefSeq" id="XP_002481497.1">
    <property type="nucleotide sequence ID" value="XM_002481452.1"/>
</dbReference>
<dbReference type="eggNOG" id="ENOG502RZ8N">
    <property type="taxonomic scope" value="Eukaryota"/>
</dbReference>
<feature type="compositionally biased region" description="Polar residues" evidence="1">
    <location>
        <begin position="1"/>
        <end position="15"/>
    </location>
</feature>
<keyword evidence="4" id="KW-1185">Reference proteome</keyword>
<dbReference type="VEuPathDB" id="FungiDB:TSTA_113310"/>
<dbReference type="STRING" id="441959.B8MCX9"/>
<dbReference type="HOGENOM" id="CLU_630341_0_0_1"/>
<accession>B8MCX9</accession>
<keyword evidence="2" id="KW-0472">Membrane</keyword>
<protein>
    <submittedName>
        <fullName evidence="3">Uncharacterized protein</fullName>
    </submittedName>
</protein>
<dbReference type="Proteomes" id="UP000001745">
    <property type="component" value="Unassembled WGS sequence"/>
</dbReference>
<dbReference type="GeneID" id="8101643"/>
<dbReference type="PANTHER" id="PTHR35394:SF5">
    <property type="entry name" value="DUF3176 DOMAIN-CONTAINING PROTEIN"/>
    <property type="match status" value="1"/>
</dbReference>
<dbReference type="OrthoDB" id="5376804at2759"/>
<dbReference type="PANTHER" id="PTHR35394">
    <property type="entry name" value="DUF3176 DOMAIN-CONTAINING PROTEIN"/>
    <property type="match status" value="1"/>
</dbReference>
<evidence type="ECO:0000313" key="4">
    <source>
        <dbReference type="Proteomes" id="UP000001745"/>
    </source>
</evidence>
<gene>
    <name evidence="3" type="ORF">TSTA_113310</name>
</gene>
<dbReference type="InterPro" id="IPR021514">
    <property type="entry name" value="DUF3176"/>
</dbReference>
<feature type="transmembrane region" description="Helical" evidence="2">
    <location>
        <begin position="102"/>
        <end position="121"/>
    </location>
</feature>